<keyword evidence="10" id="KW-1185">Reference proteome</keyword>
<evidence type="ECO:0000259" key="7">
    <source>
        <dbReference type="Pfam" id="PF01120"/>
    </source>
</evidence>
<evidence type="ECO:0000313" key="10">
    <source>
        <dbReference type="Proteomes" id="UP000218263"/>
    </source>
</evidence>
<evidence type="ECO:0000256" key="1">
    <source>
        <dbReference type="ARBA" id="ARBA00004071"/>
    </source>
</evidence>
<dbReference type="Proteomes" id="UP000218263">
    <property type="component" value="Chromosome"/>
</dbReference>
<evidence type="ECO:0000256" key="2">
    <source>
        <dbReference type="ARBA" id="ARBA00007951"/>
    </source>
</evidence>
<evidence type="ECO:0000313" key="9">
    <source>
        <dbReference type="EMBL" id="BAU55541.1"/>
    </source>
</evidence>
<dbReference type="InterPro" id="IPR016286">
    <property type="entry name" value="FUC_metazoa-typ"/>
</dbReference>
<accession>A0A120MZA2</accession>
<protein>
    <recommendedName>
        <fullName evidence="3">alpha-L-fucosidase</fullName>
        <ecNumber evidence="3">3.2.1.51</ecNumber>
    </recommendedName>
</protein>
<dbReference type="InterPro" id="IPR017853">
    <property type="entry name" value="GH"/>
</dbReference>
<dbReference type="Pfam" id="PF16757">
    <property type="entry name" value="Fucosidase_C"/>
    <property type="match status" value="1"/>
</dbReference>
<evidence type="ECO:0000259" key="8">
    <source>
        <dbReference type="Pfam" id="PF16757"/>
    </source>
</evidence>
<dbReference type="PIRSF" id="PIRSF001092">
    <property type="entry name" value="Alpha-L-fucosidase"/>
    <property type="match status" value="1"/>
</dbReference>
<dbReference type="InterPro" id="IPR057739">
    <property type="entry name" value="Glyco_hydro_29_N"/>
</dbReference>
<keyword evidence="5" id="KW-0378">Hydrolase</keyword>
<name>A0A120MZA2_9SPHI</name>
<feature type="domain" description="Glycoside hydrolase family 29 N-terminal" evidence="7">
    <location>
        <begin position="37"/>
        <end position="429"/>
    </location>
</feature>
<reference evidence="9 10" key="1">
    <citation type="submission" date="2015-12" db="EMBL/GenBank/DDBJ databases">
        <title>Genome sequence of Mucilaginibacter gotjawali.</title>
        <authorList>
            <person name="Lee J.S."/>
            <person name="Lee K.C."/>
            <person name="Kim K.K."/>
            <person name="Lee B.W."/>
        </authorList>
    </citation>
    <scope>NUCLEOTIDE SEQUENCE [LARGE SCALE GENOMIC DNA]</scope>
    <source>
        <strain evidence="9 10">SA3-7</strain>
    </source>
</reference>
<evidence type="ECO:0000256" key="6">
    <source>
        <dbReference type="ARBA" id="ARBA00023295"/>
    </source>
</evidence>
<comment type="similarity">
    <text evidence="2">Belongs to the glycosyl hydrolase 29 family.</text>
</comment>
<dbReference type="EMBL" id="AP017313">
    <property type="protein sequence ID" value="BAU55541.1"/>
    <property type="molecule type" value="Genomic_DNA"/>
</dbReference>
<dbReference type="AlphaFoldDB" id="A0A120MZA2"/>
<dbReference type="KEGG" id="mgot:MgSA37_03731"/>
<sequence length="553" mass="62383">MKRRTVIKGLATGLSSLYLSRVYAGNYFSSTSNPGLAPGPFQPNWESLSKYKVPDWFRDAKFGIWAHWGPQCQPERGDWYGRGMYQEGSDQYKFHCEKYGHPSKFGFKDVIHEWKAENWDPEGLVELYKKAGAQYFVALANHHDNFDLYDSKYQKWNSTRIGPGKDLIGGWAKAAKKNGLPFGVSVHASHAWRWYETAQRSDKTGTYAGIPYDGKMTAADGKGKWWDGYDPQELYEQNHPLSLNSLDDNSIGEQWDWSHGANQPSKAYCEKFYKRTIDLIEKYEPELLYFDDTALPLWPVSDAGLRIASHFYNSSIKRHGDLRAVLTGKILDEKQRKCMVWDIERGQSNQIEPLPWQTDTCIGGWHYDRRIFEQHGYKSGKTVVHTLADVVSKNGNLLLNIPVRGDGTIDADERAVVDEITGWIQVNKECIFGSRPWKVFGEGPAMESSAQLSAQGFNEGKGKPFGAEDVRFTINGNTLYAIVLGWPGEKDAVIKSLATQSAQLSGRKIDGVTLLGYNGKLEWSQTQEGLKVKMPAEQPCKHAIVLKINGAIS</sequence>
<dbReference type="SMART" id="SM00812">
    <property type="entry name" value="Alpha_L_fucos"/>
    <property type="match status" value="1"/>
</dbReference>
<dbReference type="InterPro" id="IPR031919">
    <property type="entry name" value="Fucosidase_C"/>
</dbReference>
<evidence type="ECO:0000256" key="4">
    <source>
        <dbReference type="ARBA" id="ARBA00022729"/>
    </source>
</evidence>
<dbReference type="SUPFAM" id="SSF51445">
    <property type="entry name" value="(Trans)glycosidases"/>
    <property type="match status" value="1"/>
</dbReference>
<keyword evidence="6" id="KW-0326">Glycosidase</keyword>
<dbReference type="RefSeq" id="WP_096353908.1">
    <property type="nucleotide sequence ID" value="NZ_AP017313.1"/>
</dbReference>
<dbReference type="PANTHER" id="PTHR10030">
    <property type="entry name" value="ALPHA-L-FUCOSIDASE"/>
    <property type="match status" value="1"/>
</dbReference>
<evidence type="ECO:0000256" key="5">
    <source>
        <dbReference type="ARBA" id="ARBA00022801"/>
    </source>
</evidence>
<dbReference type="Gene3D" id="2.60.40.1180">
    <property type="entry name" value="Golgi alpha-mannosidase II"/>
    <property type="match status" value="1"/>
</dbReference>
<dbReference type="OrthoDB" id="107551at2"/>
<dbReference type="PANTHER" id="PTHR10030:SF37">
    <property type="entry name" value="ALPHA-L-FUCOSIDASE-RELATED"/>
    <property type="match status" value="1"/>
</dbReference>
<comment type="function">
    <text evidence="1">Alpha-L-fucosidase is responsible for hydrolyzing the alpha-1,6-linked fucose joined to the reducing-end N-acetylglucosamine of the carbohydrate moieties of glycoproteins.</text>
</comment>
<dbReference type="GO" id="GO:0005764">
    <property type="term" value="C:lysosome"/>
    <property type="evidence" value="ECO:0007669"/>
    <property type="project" value="TreeGrafter"/>
</dbReference>
<proteinExistence type="inferred from homology"/>
<dbReference type="GO" id="GO:0006004">
    <property type="term" value="P:fucose metabolic process"/>
    <property type="evidence" value="ECO:0007669"/>
    <property type="project" value="InterPro"/>
</dbReference>
<evidence type="ECO:0000256" key="3">
    <source>
        <dbReference type="ARBA" id="ARBA00012662"/>
    </source>
</evidence>
<dbReference type="EC" id="3.2.1.51" evidence="3"/>
<dbReference type="Gene3D" id="3.20.20.80">
    <property type="entry name" value="Glycosidases"/>
    <property type="match status" value="1"/>
</dbReference>
<dbReference type="GO" id="GO:0004560">
    <property type="term" value="F:alpha-L-fucosidase activity"/>
    <property type="evidence" value="ECO:0007669"/>
    <property type="project" value="UniProtKB-EC"/>
</dbReference>
<feature type="domain" description="Alpha-L-fucosidase C-terminal" evidence="8">
    <location>
        <begin position="467"/>
        <end position="548"/>
    </location>
</feature>
<dbReference type="InterPro" id="IPR000933">
    <property type="entry name" value="Glyco_hydro_29"/>
</dbReference>
<dbReference type="Pfam" id="PF01120">
    <property type="entry name" value="Alpha_L_fucos"/>
    <property type="match status" value="1"/>
</dbReference>
<keyword evidence="4" id="KW-0732">Signal</keyword>
<dbReference type="GO" id="GO:0016139">
    <property type="term" value="P:glycoside catabolic process"/>
    <property type="evidence" value="ECO:0007669"/>
    <property type="project" value="TreeGrafter"/>
</dbReference>
<gene>
    <name evidence="9" type="ORF">MgSA37_03731</name>
</gene>
<organism evidence="9 10">
    <name type="scientific">Mucilaginibacter gotjawali</name>
    <dbReference type="NCBI Taxonomy" id="1550579"/>
    <lineage>
        <taxon>Bacteria</taxon>
        <taxon>Pseudomonadati</taxon>
        <taxon>Bacteroidota</taxon>
        <taxon>Sphingobacteriia</taxon>
        <taxon>Sphingobacteriales</taxon>
        <taxon>Sphingobacteriaceae</taxon>
        <taxon>Mucilaginibacter</taxon>
    </lineage>
</organism>
<dbReference type="InterPro" id="IPR013780">
    <property type="entry name" value="Glyco_hydro_b"/>
</dbReference>